<feature type="compositionally biased region" description="Low complexity" evidence="1">
    <location>
        <begin position="96"/>
        <end position="109"/>
    </location>
</feature>
<feature type="region of interest" description="Disordered" evidence="1">
    <location>
        <begin position="96"/>
        <end position="122"/>
    </location>
</feature>
<evidence type="ECO:0000256" key="1">
    <source>
        <dbReference type="SAM" id="MobiDB-lite"/>
    </source>
</evidence>
<evidence type="ECO:0000259" key="2">
    <source>
        <dbReference type="Pfam" id="PF14346"/>
    </source>
</evidence>
<evidence type="ECO:0000313" key="4">
    <source>
        <dbReference type="Proteomes" id="UP001497493"/>
    </source>
</evidence>
<proteinExistence type="predicted"/>
<dbReference type="InterPro" id="IPR025511">
    <property type="entry name" value="DUF4398"/>
</dbReference>
<protein>
    <recommendedName>
        <fullName evidence="2">DUF4398 domain-containing protein</fullName>
    </recommendedName>
</protein>
<accession>A0ABM9NIP5</accession>
<keyword evidence="4" id="KW-1185">Reference proteome</keyword>
<dbReference type="Gene3D" id="1.20.1270.390">
    <property type="match status" value="1"/>
</dbReference>
<dbReference type="RefSeq" id="WP_348757082.1">
    <property type="nucleotide sequence ID" value="NZ_OZ026884.1"/>
</dbReference>
<organism evidence="3 4">
    <name type="scientific">Candidatus Methylocalor cossyra</name>
    <dbReference type="NCBI Taxonomy" id="3108543"/>
    <lineage>
        <taxon>Bacteria</taxon>
        <taxon>Pseudomonadati</taxon>
        <taxon>Pseudomonadota</taxon>
        <taxon>Gammaproteobacteria</taxon>
        <taxon>Methylococcales</taxon>
        <taxon>Methylococcaceae</taxon>
        <taxon>Candidatus Methylocalor</taxon>
    </lineage>
</organism>
<feature type="domain" description="DUF4398" evidence="2">
    <location>
        <begin position="33"/>
        <end position="107"/>
    </location>
</feature>
<gene>
    <name evidence="3" type="ORF">MECH1_V1_1713</name>
</gene>
<evidence type="ECO:0000313" key="3">
    <source>
        <dbReference type="EMBL" id="CAL1240489.1"/>
    </source>
</evidence>
<dbReference type="EMBL" id="OZ026884">
    <property type="protein sequence ID" value="CAL1240489.1"/>
    <property type="molecule type" value="Genomic_DNA"/>
</dbReference>
<sequence length="122" mass="12823">MAKPRKHLPRLVGSPWLTALLAGCAGNPPIDTIAGADAALNQALAAEASQFAPTELQHALDEMNRAKQALKEEDYTKARRLAEAAQVDAQVAEAKARAEQAAQTATQERSGPAAAGGMDHDR</sequence>
<dbReference type="Proteomes" id="UP001497493">
    <property type="component" value="Chromosome"/>
</dbReference>
<dbReference type="PROSITE" id="PS51257">
    <property type="entry name" value="PROKAR_LIPOPROTEIN"/>
    <property type="match status" value="1"/>
</dbReference>
<name>A0ABM9NIP5_9GAMM</name>
<reference evidence="3 4" key="1">
    <citation type="submission" date="2024-04" db="EMBL/GenBank/DDBJ databases">
        <authorList>
            <person name="Cremers G."/>
        </authorList>
    </citation>
    <scope>NUCLEOTIDE SEQUENCE [LARGE SCALE GENOMIC DNA]</scope>
    <source>
        <strain evidence="3">MeCH1-AG</strain>
    </source>
</reference>
<dbReference type="Pfam" id="PF14346">
    <property type="entry name" value="DUF4398"/>
    <property type="match status" value="1"/>
</dbReference>